<sequence>MFLCIKSPAVIVKGSVEQVTSDAGKAQQPTSDVFGVKYSISSGLLYHVYRGAIMNNLFLLIFYFTSLSFILCSGLMFFSFSKWNRFCLKMFKP</sequence>
<organism evidence="2">
    <name type="scientific">Xenopus tropicalis</name>
    <name type="common">Western clawed frog</name>
    <name type="synonym">Silurana tropicalis</name>
    <dbReference type="NCBI Taxonomy" id="8364"/>
    <lineage>
        <taxon>Eukaryota</taxon>
        <taxon>Metazoa</taxon>
        <taxon>Chordata</taxon>
        <taxon>Craniata</taxon>
        <taxon>Vertebrata</taxon>
        <taxon>Euteleostomi</taxon>
        <taxon>Amphibia</taxon>
        <taxon>Batrachia</taxon>
        <taxon>Anura</taxon>
        <taxon>Pipoidea</taxon>
        <taxon>Pipidae</taxon>
        <taxon>Xenopodinae</taxon>
        <taxon>Xenopus</taxon>
        <taxon>Silurana</taxon>
    </lineage>
</organism>
<gene>
    <name evidence="2" type="ORF">XENTR_v90029301mg</name>
</gene>
<name>A0A1B8Y8L3_XENTR</name>
<dbReference type="AlphaFoldDB" id="A0A1B8Y8L3"/>
<proteinExistence type="predicted"/>
<keyword evidence="1" id="KW-0472">Membrane</keyword>
<feature type="transmembrane region" description="Helical" evidence="1">
    <location>
        <begin position="57"/>
        <end position="80"/>
    </location>
</feature>
<dbReference type="EMBL" id="KV460382">
    <property type="protein sequence ID" value="OCA19312.1"/>
    <property type="molecule type" value="Genomic_DNA"/>
</dbReference>
<keyword evidence="1" id="KW-0812">Transmembrane</keyword>
<reference evidence="2" key="3">
    <citation type="submission" date="2016-05" db="EMBL/GenBank/DDBJ databases">
        <title>WGS assembly of Xenopus tropicalis.</title>
        <authorList>
            <person name="Sessions A."/>
            <person name="Jenkins J."/>
            <person name="Mitros T."/>
            <person name="Lyons J.T."/>
            <person name="Dichmann D.S."/>
            <person name="Robert J."/>
            <person name="Harland R.M."/>
            <person name="Rokhsar D.S."/>
        </authorList>
    </citation>
    <scope>NUCLEOTIDE SEQUENCE</scope>
    <source>
        <strain evidence="2">Nigerian</strain>
    </source>
</reference>
<keyword evidence="1" id="KW-1133">Transmembrane helix</keyword>
<reference evidence="2" key="2">
    <citation type="journal article" date="2010" name="Science">
        <title>The genome of the Western clawed frog Xenopus tropicalis.</title>
        <authorList>
            <person name="Hellsten U."/>
            <person name="Harland R.M."/>
            <person name="Gilchrist M.J."/>
            <person name="Hendrix D."/>
            <person name="Jurka J."/>
            <person name="Kapitonov V."/>
            <person name="Ovcharenko I."/>
            <person name="Putnam N.H."/>
            <person name="Shu S."/>
            <person name="Taher L."/>
            <person name="Blitz I.L."/>
            <person name="Blumberg B."/>
            <person name="Dichmann D.S."/>
            <person name="Dubchak I."/>
            <person name="Amaya E."/>
            <person name="Detter J.C."/>
            <person name="Fletcher R."/>
            <person name="Gerhard D.S."/>
            <person name="Goodstein D."/>
            <person name="Graves T."/>
            <person name="Grigoriev I.V."/>
            <person name="Grimwood J."/>
            <person name="Kawashima T."/>
            <person name="Lindquist E."/>
            <person name="Lucas S.M."/>
            <person name="Mead P.E."/>
            <person name="Mitros T."/>
            <person name="Ogino H."/>
            <person name="Ohta Y."/>
            <person name="Poliakov A.V."/>
            <person name="Pollet N."/>
            <person name="Robert J."/>
            <person name="Salamov A."/>
            <person name="Sater A.K."/>
            <person name="Schmutz J."/>
            <person name="Terry A."/>
            <person name="Vize P.D."/>
            <person name="Warren W.C."/>
            <person name="Wells D."/>
            <person name="Wills A."/>
            <person name="Wilson R.K."/>
            <person name="Zimmerman L.B."/>
            <person name="Zorn A.M."/>
            <person name="Grainger R."/>
            <person name="Grammer T."/>
            <person name="Khokha M.K."/>
            <person name="Richardson P.M."/>
            <person name="Rokhsar D.S."/>
        </authorList>
    </citation>
    <scope>NUCLEOTIDE SEQUENCE [LARGE SCALE GENOMIC DNA]</scope>
    <source>
        <strain evidence="2">Nigerian</strain>
    </source>
</reference>
<reference evidence="2" key="1">
    <citation type="submission" date="2009-11" db="EMBL/GenBank/DDBJ databases">
        <authorList>
            <consortium name="US DOE Joint Genome Institute (JGI-PGF)"/>
            <person name="Ottilar R."/>
            <person name="Schmutz J."/>
            <person name="Salamov A."/>
            <person name="Cheng J.F."/>
            <person name="Lucas S."/>
            <person name="Pitluck S."/>
            <person name="Gundlach H."/>
            <person name="Guo Y."/>
            <person name="Haberer G."/>
            <person name="Nasrallah J."/>
            <person name="Mayer K.F.X."/>
            <person name="van de Peer Y."/>
            <person name="Weigel D."/>
            <person name="Grigoriev I.V."/>
        </authorList>
    </citation>
    <scope>NUCLEOTIDE SEQUENCE</scope>
    <source>
        <strain evidence="2">Nigerian</strain>
    </source>
</reference>
<evidence type="ECO:0000313" key="2">
    <source>
        <dbReference type="EMBL" id="OCA19312.1"/>
    </source>
</evidence>
<accession>A0A1B8Y8L3</accession>
<evidence type="ECO:0000256" key="1">
    <source>
        <dbReference type="SAM" id="Phobius"/>
    </source>
</evidence>
<protein>
    <submittedName>
        <fullName evidence="2">Uncharacterized protein</fullName>
    </submittedName>
</protein>